<protein>
    <recommendedName>
        <fullName evidence="1">WGR domain-containing protein</fullName>
    </recommendedName>
</protein>
<dbReference type="SUPFAM" id="SSF142921">
    <property type="entry name" value="WGR domain-like"/>
    <property type="match status" value="1"/>
</dbReference>
<dbReference type="InterPro" id="IPR049809">
    <property type="entry name" value="YehF/YfeS-like_WGR"/>
</dbReference>
<evidence type="ECO:0000313" key="2">
    <source>
        <dbReference type="EMBL" id="AHJ99403.1"/>
    </source>
</evidence>
<dbReference type="STRING" id="1227739.Hsw_3808"/>
<dbReference type="CDD" id="cd07996">
    <property type="entry name" value="WGR_MMR_like"/>
    <property type="match status" value="1"/>
</dbReference>
<dbReference type="InterPro" id="IPR036930">
    <property type="entry name" value="WGR_dom_sf"/>
</dbReference>
<proteinExistence type="predicted"/>
<dbReference type="InterPro" id="IPR008893">
    <property type="entry name" value="WGR_domain"/>
</dbReference>
<dbReference type="SMART" id="SM00773">
    <property type="entry name" value="WGR"/>
    <property type="match status" value="1"/>
</dbReference>
<dbReference type="KEGG" id="hsw:Hsw_3808"/>
<dbReference type="EMBL" id="CP007145">
    <property type="protein sequence ID" value="AHJ99403.1"/>
    <property type="molecule type" value="Genomic_DNA"/>
</dbReference>
<dbReference type="PATRIC" id="fig|1227739.3.peg.3965"/>
<dbReference type="InterPro" id="IPR025334">
    <property type="entry name" value="DUF4240"/>
</dbReference>
<dbReference type="PROSITE" id="PS51977">
    <property type="entry name" value="WGR"/>
    <property type="match status" value="1"/>
</dbReference>
<reference evidence="2 3" key="1">
    <citation type="submission" date="2014-01" db="EMBL/GenBank/DDBJ databases">
        <title>Complete genome sequence of ionizing-radiation resistance bacterium Hymenobacter swuensis DY53.</title>
        <authorList>
            <person name="Jung J.-H."/>
            <person name="Jeong S.-W."/>
            <person name="Joe M.-H."/>
            <person name="Cho y.-j."/>
            <person name="Kim M.-K."/>
            <person name="Lim S.-Y."/>
        </authorList>
    </citation>
    <scope>NUCLEOTIDE SEQUENCE [LARGE SCALE GENOMIC DNA]</scope>
    <source>
        <strain evidence="2 3">DY53</strain>
    </source>
</reference>
<dbReference type="Proteomes" id="UP000019423">
    <property type="component" value="Chromosome"/>
</dbReference>
<name>W8F377_9BACT</name>
<dbReference type="Gene3D" id="2.20.140.10">
    <property type="entry name" value="WGR domain"/>
    <property type="match status" value="1"/>
</dbReference>
<gene>
    <name evidence="2" type="ORF">Hsw_3808</name>
</gene>
<sequence length="247" mass="27669">MCHILPYFGAQHYSMKRYFINQEGEANKFWNIEIHDSAYTVDFGKIGTLGRKNQKVAADAAACAAEVAKLIQEKQRKGYYEVAEGASIPEKLAPAYRPMDEELFWEILSLLNWKKTGNDDAVLLPAEKRLAALPLADIFAFEDILAEKLYRLDGEKYAAACYPGQHAGSISADAFLYDRCSVLCNGPVFYETVVQDPAQWPVGLEFESLLYLAGNAYTRKTGQDDFPHTPRVSYETGSNTAGWLPME</sequence>
<dbReference type="HOGENOM" id="CLU_085061_2_0_10"/>
<keyword evidence="3" id="KW-1185">Reference proteome</keyword>
<evidence type="ECO:0000313" key="3">
    <source>
        <dbReference type="Proteomes" id="UP000019423"/>
    </source>
</evidence>
<dbReference type="AlphaFoldDB" id="W8F377"/>
<evidence type="ECO:0000259" key="1">
    <source>
        <dbReference type="PROSITE" id="PS51977"/>
    </source>
</evidence>
<accession>W8F377</accession>
<dbReference type="eggNOG" id="COG3831">
    <property type="taxonomic scope" value="Bacteria"/>
</dbReference>
<feature type="domain" description="WGR" evidence="1">
    <location>
        <begin position="1"/>
        <end position="92"/>
    </location>
</feature>
<organism evidence="2 3">
    <name type="scientific">Hymenobacter swuensis DY53</name>
    <dbReference type="NCBI Taxonomy" id="1227739"/>
    <lineage>
        <taxon>Bacteria</taxon>
        <taxon>Pseudomonadati</taxon>
        <taxon>Bacteroidota</taxon>
        <taxon>Cytophagia</taxon>
        <taxon>Cytophagales</taxon>
        <taxon>Hymenobacteraceae</taxon>
        <taxon>Hymenobacter</taxon>
    </lineage>
</organism>
<dbReference type="Pfam" id="PF14024">
    <property type="entry name" value="DUF4240"/>
    <property type="match status" value="1"/>
</dbReference>
<dbReference type="Pfam" id="PF05406">
    <property type="entry name" value="WGR"/>
    <property type="match status" value="1"/>
</dbReference>